<evidence type="ECO:0000313" key="2">
    <source>
        <dbReference type="EMBL" id="SMD26892.1"/>
    </source>
</evidence>
<sequence>MTETLRETVVRYLRRFEQGDYAGMRAMFTDKATVWNGQGEQAIDDTIEMLRAGAANMQSLRYDIVRQFEQDNEVLQQHVLRIVLNDGNRIDMPVAMYFRFENGLIDRIEEYANFTPPEE</sequence>
<proteinExistence type="predicted"/>
<keyword evidence="2" id="KW-0413">Isomerase</keyword>
<dbReference type="InterPro" id="IPR032710">
    <property type="entry name" value="NTF2-like_dom_sf"/>
</dbReference>
<dbReference type="Proteomes" id="UP000192674">
    <property type="component" value="Unassembled WGS sequence"/>
</dbReference>
<dbReference type="GO" id="GO:0016853">
    <property type="term" value="F:isomerase activity"/>
    <property type="evidence" value="ECO:0007669"/>
    <property type="project" value="UniProtKB-KW"/>
</dbReference>
<dbReference type="AlphaFoldDB" id="A0A1W2FYU8"/>
<dbReference type="Gene3D" id="3.10.450.50">
    <property type="match status" value="1"/>
</dbReference>
<gene>
    <name evidence="2" type="ORF">SAMN05661093_10479</name>
</gene>
<keyword evidence="3" id="KW-1185">Reference proteome</keyword>
<feature type="domain" description="SnoaL-like" evidence="1">
    <location>
        <begin position="9"/>
        <end position="107"/>
    </location>
</feature>
<organism evidence="2 3">
    <name type="scientific">Kibdelosporangium aridum</name>
    <dbReference type="NCBI Taxonomy" id="2030"/>
    <lineage>
        <taxon>Bacteria</taxon>
        <taxon>Bacillati</taxon>
        <taxon>Actinomycetota</taxon>
        <taxon>Actinomycetes</taxon>
        <taxon>Pseudonocardiales</taxon>
        <taxon>Pseudonocardiaceae</taxon>
        <taxon>Kibdelosporangium</taxon>
    </lineage>
</organism>
<dbReference type="InterPro" id="IPR037401">
    <property type="entry name" value="SnoaL-like"/>
</dbReference>
<name>A0A1W2FYU8_KIBAR</name>
<accession>A0A1W2FYU8</accession>
<dbReference type="RefSeq" id="WP_084434540.1">
    <property type="nucleotide sequence ID" value="NZ_FWXV01000018.1"/>
</dbReference>
<dbReference type="Pfam" id="PF12680">
    <property type="entry name" value="SnoaL_2"/>
    <property type="match status" value="1"/>
</dbReference>
<evidence type="ECO:0000313" key="3">
    <source>
        <dbReference type="Proteomes" id="UP000192674"/>
    </source>
</evidence>
<protein>
    <submittedName>
        <fullName evidence="2">Ketosteroid isomerase-related protein</fullName>
    </submittedName>
</protein>
<evidence type="ECO:0000259" key="1">
    <source>
        <dbReference type="Pfam" id="PF12680"/>
    </source>
</evidence>
<dbReference type="SUPFAM" id="SSF54427">
    <property type="entry name" value="NTF2-like"/>
    <property type="match status" value="1"/>
</dbReference>
<dbReference type="OrthoDB" id="5493262at2"/>
<dbReference type="EMBL" id="FWXV01000018">
    <property type="protein sequence ID" value="SMD26892.1"/>
    <property type="molecule type" value="Genomic_DNA"/>
</dbReference>
<reference evidence="2 3" key="1">
    <citation type="submission" date="2017-04" db="EMBL/GenBank/DDBJ databases">
        <authorList>
            <person name="Afonso C.L."/>
            <person name="Miller P.J."/>
            <person name="Scott M.A."/>
            <person name="Spackman E."/>
            <person name="Goraichik I."/>
            <person name="Dimitrov K.M."/>
            <person name="Suarez D.L."/>
            <person name="Swayne D.E."/>
        </authorList>
    </citation>
    <scope>NUCLEOTIDE SEQUENCE [LARGE SCALE GENOMIC DNA]</scope>
    <source>
        <strain evidence="2 3">DSM 43828</strain>
    </source>
</reference>